<evidence type="ECO:0000313" key="5">
    <source>
        <dbReference type="EMBL" id="MBB5176428.1"/>
    </source>
</evidence>
<dbReference type="PANTHER" id="PTHR30258">
    <property type="entry name" value="TYPE II SECRETION SYSTEM PROTEIN GSPE-RELATED"/>
    <property type="match status" value="1"/>
</dbReference>
<keyword evidence="3" id="KW-0067">ATP-binding</keyword>
<gene>
    <name evidence="5" type="ORF">HNQ45_001316</name>
</gene>
<dbReference type="CDD" id="cd01129">
    <property type="entry name" value="PulE-GspE-like"/>
    <property type="match status" value="1"/>
</dbReference>
<dbReference type="EMBL" id="JACHHF010000007">
    <property type="protein sequence ID" value="MBB5176428.1"/>
    <property type="molecule type" value="Genomic_DNA"/>
</dbReference>
<dbReference type="GO" id="GO:0016887">
    <property type="term" value="F:ATP hydrolysis activity"/>
    <property type="evidence" value="ECO:0007669"/>
    <property type="project" value="TreeGrafter"/>
</dbReference>
<accession>A0A9Q2HFP5</accession>
<dbReference type="AlphaFoldDB" id="A0A9Q2HFP5"/>
<dbReference type="GO" id="GO:0005524">
    <property type="term" value="F:ATP binding"/>
    <property type="evidence" value="ECO:0007669"/>
    <property type="project" value="UniProtKB-KW"/>
</dbReference>
<evidence type="ECO:0000256" key="1">
    <source>
        <dbReference type="ARBA" id="ARBA00006611"/>
    </source>
</evidence>
<dbReference type="Gene3D" id="3.30.450.90">
    <property type="match status" value="1"/>
</dbReference>
<protein>
    <submittedName>
        <fullName evidence="5">Competence protein ComGA</fullName>
    </submittedName>
</protein>
<reference evidence="5 6" key="1">
    <citation type="submission" date="2020-08" db="EMBL/GenBank/DDBJ databases">
        <title>Genomic Encyclopedia of Type Strains, Phase IV (KMG-IV): sequencing the most valuable type-strain genomes for metagenomic binning, comparative biology and taxonomic classification.</title>
        <authorList>
            <person name="Goeker M."/>
        </authorList>
    </citation>
    <scope>NUCLEOTIDE SEQUENCE [LARGE SCALE GENOMIC DNA]</scope>
    <source>
        <strain evidence="5 6">DSM 19163</strain>
    </source>
</reference>
<dbReference type="Gene3D" id="3.40.50.300">
    <property type="entry name" value="P-loop containing nucleotide triphosphate hydrolases"/>
    <property type="match status" value="1"/>
</dbReference>
<keyword evidence="2" id="KW-0547">Nucleotide-binding</keyword>
<comment type="caution">
    <text evidence="5">The sequence shown here is derived from an EMBL/GenBank/DDBJ whole genome shotgun (WGS) entry which is preliminary data.</text>
</comment>
<dbReference type="InterPro" id="IPR001482">
    <property type="entry name" value="T2SS/T4SS_dom"/>
</dbReference>
<sequence length="330" mass="38576">MEELLLRLLEESICNEYTDIHITLEKNHGLIRVRQFGKMRMHSSLSEKNYRQFINYLKFISDLDTNEHRISQSGRIEMLVGEETVNLRISTLPTSLMNEIIVIRLLNSVKNIPSKNLFRGESDYENLKYLCNKNDGLILFTGPTGSGKSTVMFRLLNDISNKGDRQIITIEDPIEFDLENIVQVEINEKARIDYEPILRGVMRCDPDVIMFGEIRDKKIAEELVKASLSGHLVYSTFHSNSAHSTLLRLKEYGIYKEELIESIRVIINQRIIHDGSSSFIIYEYLTKDDIRKILNNEDVKYKTILHTLEELYKENLIEVETYEIYKHSYE</sequence>
<evidence type="ECO:0000259" key="4">
    <source>
        <dbReference type="Pfam" id="PF00437"/>
    </source>
</evidence>
<organism evidence="5 6">
    <name type="scientific">Nosocomiicoccus ampullae</name>
    <dbReference type="NCBI Taxonomy" id="489910"/>
    <lineage>
        <taxon>Bacteria</taxon>
        <taxon>Bacillati</taxon>
        <taxon>Bacillota</taxon>
        <taxon>Bacilli</taxon>
        <taxon>Bacillales</taxon>
        <taxon>Staphylococcaceae</taxon>
        <taxon>Nosocomiicoccus</taxon>
    </lineage>
</organism>
<feature type="domain" description="Bacterial type II secretion system protein E" evidence="4">
    <location>
        <begin position="2"/>
        <end position="273"/>
    </location>
</feature>
<name>A0A9Q2HFP5_9STAP</name>
<proteinExistence type="inferred from homology"/>
<dbReference type="InterPro" id="IPR027417">
    <property type="entry name" value="P-loop_NTPase"/>
</dbReference>
<dbReference type="Pfam" id="PF00437">
    <property type="entry name" value="T2SSE"/>
    <property type="match status" value="1"/>
</dbReference>
<evidence type="ECO:0000256" key="2">
    <source>
        <dbReference type="ARBA" id="ARBA00022741"/>
    </source>
</evidence>
<dbReference type="SUPFAM" id="SSF52540">
    <property type="entry name" value="P-loop containing nucleoside triphosphate hydrolases"/>
    <property type="match status" value="1"/>
</dbReference>
<evidence type="ECO:0000313" key="6">
    <source>
        <dbReference type="Proteomes" id="UP000579136"/>
    </source>
</evidence>
<comment type="similarity">
    <text evidence="1">Belongs to the GSP E family.</text>
</comment>
<evidence type="ECO:0000256" key="3">
    <source>
        <dbReference type="ARBA" id="ARBA00022840"/>
    </source>
</evidence>
<dbReference type="Proteomes" id="UP000579136">
    <property type="component" value="Unassembled WGS sequence"/>
</dbReference>
<keyword evidence="6" id="KW-1185">Reference proteome</keyword>
<dbReference type="PANTHER" id="PTHR30258:SF2">
    <property type="entry name" value="COMG OPERON PROTEIN 1"/>
    <property type="match status" value="1"/>
</dbReference>
<dbReference type="GO" id="GO:0005886">
    <property type="term" value="C:plasma membrane"/>
    <property type="evidence" value="ECO:0007669"/>
    <property type="project" value="TreeGrafter"/>
</dbReference>
<dbReference type="RefSeq" id="WP_183674901.1">
    <property type="nucleotide sequence ID" value="NZ_CBCRYX010000008.1"/>
</dbReference>